<dbReference type="OrthoDB" id="2309723at2759"/>
<evidence type="ECO:0000313" key="2">
    <source>
        <dbReference type="EMBL" id="KAF2095334.1"/>
    </source>
</evidence>
<evidence type="ECO:0000259" key="1">
    <source>
        <dbReference type="PROSITE" id="PS50405"/>
    </source>
</evidence>
<dbReference type="AlphaFoldDB" id="A0A9P4M700"/>
<dbReference type="InterPro" id="IPR036249">
    <property type="entry name" value="Thioredoxin-like_sf"/>
</dbReference>
<dbReference type="PANTHER" id="PTHR44051">
    <property type="entry name" value="GLUTATHIONE S-TRANSFERASE-RELATED"/>
    <property type="match status" value="1"/>
</dbReference>
<dbReference type="PANTHER" id="PTHR44051:SF9">
    <property type="entry name" value="GLUTATHIONE S-TRANSFERASE 1"/>
    <property type="match status" value="1"/>
</dbReference>
<dbReference type="InterPro" id="IPR010987">
    <property type="entry name" value="Glutathione-S-Trfase_C-like"/>
</dbReference>
<accession>A0A9P4M700</accession>
<keyword evidence="3" id="KW-1185">Reference proteome</keyword>
<dbReference type="PROSITE" id="PS50405">
    <property type="entry name" value="GST_CTER"/>
    <property type="match status" value="1"/>
</dbReference>
<evidence type="ECO:0000313" key="3">
    <source>
        <dbReference type="Proteomes" id="UP000799772"/>
    </source>
</evidence>
<gene>
    <name evidence="2" type="ORF">NA57DRAFT_45385</name>
</gene>
<proteinExistence type="predicted"/>
<name>A0A9P4M700_9PEZI</name>
<organism evidence="2 3">
    <name type="scientific">Rhizodiscina lignyota</name>
    <dbReference type="NCBI Taxonomy" id="1504668"/>
    <lineage>
        <taxon>Eukaryota</taxon>
        <taxon>Fungi</taxon>
        <taxon>Dikarya</taxon>
        <taxon>Ascomycota</taxon>
        <taxon>Pezizomycotina</taxon>
        <taxon>Dothideomycetes</taxon>
        <taxon>Pleosporomycetidae</taxon>
        <taxon>Aulographales</taxon>
        <taxon>Rhizodiscinaceae</taxon>
        <taxon>Rhizodiscina</taxon>
    </lineage>
</organism>
<dbReference type="Pfam" id="PF00043">
    <property type="entry name" value="GST_C"/>
    <property type="match status" value="1"/>
</dbReference>
<dbReference type="SUPFAM" id="SSF47616">
    <property type="entry name" value="GST C-terminal domain-like"/>
    <property type="match status" value="1"/>
</dbReference>
<dbReference type="SUPFAM" id="SSF52833">
    <property type="entry name" value="Thioredoxin-like"/>
    <property type="match status" value="1"/>
</dbReference>
<dbReference type="InterPro" id="IPR036282">
    <property type="entry name" value="Glutathione-S-Trfase_C_sf"/>
</dbReference>
<dbReference type="InterPro" id="IPR004046">
    <property type="entry name" value="GST_C"/>
</dbReference>
<sequence>MEQPSVPTLHHLASSQSMRVLWALEEIVESHRYKDGFKYNLVLYKRRYGPNPDLQAVFPIGKSPIMTVEENDGRGPKVYQLNQYPGVLAESILIMEFVNETYANRIWDAEPEDEKRAKYLDVLAHNTLSVKIISALLFDIIPAMMPFGIRHLLRLMVNPIVNYWKNDMQPSFQVMEDVLSETKPWFAGSSMGLADFNMSWCMDMATQRGYFDGKKYPKVQAWVDRVYARPAYQRALEKGGTYDLKTFGTR</sequence>
<comment type="caution">
    <text evidence="2">The sequence shown here is derived from an EMBL/GenBank/DDBJ whole genome shotgun (WGS) entry which is preliminary data.</text>
</comment>
<dbReference type="EMBL" id="ML978132">
    <property type="protein sequence ID" value="KAF2095334.1"/>
    <property type="molecule type" value="Genomic_DNA"/>
</dbReference>
<protein>
    <submittedName>
        <fullName evidence="2">Glutathione S-transferase</fullName>
    </submittedName>
</protein>
<dbReference type="Gene3D" id="1.20.1050.10">
    <property type="match status" value="1"/>
</dbReference>
<dbReference type="Gene3D" id="3.40.30.10">
    <property type="entry name" value="Glutaredoxin"/>
    <property type="match status" value="1"/>
</dbReference>
<feature type="domain" description="GST C-terminal" evidence="1">
    <location>
        <begin position="127"/>
        <end position="250"/>
    </location>
</feature>
<reference evidence="2" key="1">
    <citation type="journal article" date="2020" name="Stud. Mycol.">
        <title>101 Dothideomycetes genomes: a test case for predicting lifestyles and emergence of pathogens.</title>
        <authorList>
            <person name="Haridas S."/>
            <person name="Albert R."/>
            <person name="Binder M."/>
            <person name="Bloem J."/>
            <person name="Labutti K."/>
            <person name="Salamov A."/>
            <person name="Andreopoulos B."/>
            <person name="Baker S."/>
            <person name="Barry K."/>
            <person name="Bills G."/>
            <person name="Bluhm B."/>
            <person name="Cannon C."/>
            <person name="Castanera R."/>
            <person name="Culley D."/>
            <person name="Daum C."/>
            <person name="Ezra D."/>
            <person name="Gonzalez J."/>
            <person name="Henrissat B."/>
            <person name="Kuo A."/>
            <person name="Liang C."/>
            <person name="Lipzen A."/>
            <person name="Lutzoni F."/>
            <person name="Magnuson J."/>
            <person name="Mondo S."/>
            <person name="Nolan M."/>
            <person name="Ohm R."/>
            <person name="Pangilinan J."/>
            <person name="Park H.-J."/>
            <person name="Ramirez L."/>
            <person name="Alfaro M."/>
            <person name="Sun H."/>
            <person name="Tritt A."/>
            <person name="Yoshinaga Y."/>
            <person name="Zwiers L.-H."/>
            <person name="Turgeon B."/>
            <person name="Goodwin S."/>
            <person name="Spatafora J."/>
            <person name="Crous P."/>
            <person name="Grigoriev I."/>
        </authorList>
    </citation>
    <scope>NUCLEOTIDE SEQUENCE</scope>
    <source>
        <strain evidence="2">CBS 133067</strain>
    </source>
</reference>
<dbReference type="Proteomes" id="UP000799772">
    <property type="component" value="Unassembled WGS sequence"/>
</dbReference>